<evidence type="ECO:0000313" key="1">
    <source>
        <dbReference type="EMBL" id="KAA5594833.1"/>
    </source>
</evidence>
<comment type="caution">
    <text evidence="1">The sequence shown here is derived from an EMBL/GenBank/DDBJ whole genome shotgun (WGS) entry which is preliminary data.</text>
</comment>
<gene>
    <name evidence="1" type="ORF">F1193_16930</name>
</gene>
<dbReference type="OrthoDB" id="5593939at2"/>
<evidence type="ECO:0000313" key="2">
    <source>
        <dbReference type="Proteomes" id="UP000323886"/>
    </source>
</evidence>
<dbReference type="AlphaFoldDB" id="A0A5M6HG32"/>
<reference evidence="1 2" key="1">
    <citation type="submission" date="2019-09" db="EMBL/GenBank/DDBJ databases">
        <title>Draft Whole-Genome sequence of Blastochloris sulfoviridis DSM 729.</title>
        <authorList>
            <person name="Meyer T.E."/>
            <person name="Kyndt J.A."/>
        </authorList>
    </citation>
    <scope>NUCLEOTIDE SEQUENCE [LARGE SCALE GENOMIC DNA]</scope>
    <source>
        <strain evidence="1 2">DSM 729</strain>
    </source>
</reference>
<keyword evidence="2" id="KW-1185">Reference proteome</keyword>
<protein>
    <recommendedName>
        <fullName evidence="3">Haemolysin-type calcium binding-related domain-containing protein</fullName>
    </recommendedName>
</protein>
<evidence type="ECO:0008006" key="3">
    <source>
        <dbReference type="Google" id="ProtNLM"/>
    </source>
</evidence>
<name>A0A5M6HG32_9HYPH</name>
<proteinExistence type="predicted"/>
<feature type="non-terminal residue" evidence="1">
    <location>
        <position position="129"/>
    </location>
</feature>
<dbReference type="EMBL" id="VWPL01000087">
    <property type="protein sequence ID" value="KAA5594833.1"/>
    <property type="molecule type" value="Genomic_DNA"/>
</dbReference>
<accession>A0A5M6HG32</accession>
<sequence length="129" mass="13697">MQPCRAQHPFGSGSKGYGSIEIHGNVDTEDRSILVLGPGITRQAVTMEKGANGELILRDGIAGDRVTLVDYFNGSTWGPQVIQFDDGTYLTRAEVINSINSAPIAHNDLAATDEETPLVLSAASLLAND</sequence>
<organism evidence="1 2">
    <name type="scientific">Blastochloris sulfoviridis</name>
    <dbReference type="NCBI Taxonomy" id="50712"/>
    <lineage>
        <taxon>Bacteria</taxon>
        <taxon>Pseudomonadati</taxon>
        <taxon>Pseudomonadota</taxon>
        <taxon>Alphaproteobacteria</taxon>
        <taxon>Hyphomicrobiales</taxon>
        <taxon>Blastochloridaceae</taxon>
        <taxon>Blastochloris</taxon>
    </lineage>
</organism>
<dbReference type="Proteomes" id="UP000323886">
    <property type="component" value="Unassembled WGS sequence"/>
</dbReference>